<dbReference type="Pfam" id="PF01335">
    <property type="entry name" value="DED"/>
    <property type="match status" value="2"/>
</dbReference>
<organism evidence="12 13">
    <name type="scientific">Suricata suricatta</name>
    <name type="common">Meerkat</name>
    <dbReference type="NCBI Taxonomy" id="37032"/>
    <lineage>
        <taxon>Eukaryota</taxon>
        <taxon>Metazoa</taxon>
        <taxon>Chordata</taxon>
        <taxon>Craniata</taxon>
        <taxon>Vertebrata</taxon>
        <taxon>Euteleostomi</taxon>
        <taxon>Mammalia</taxon>
        <taxon>Eutheria</taxon>
        <taxon>Laurasiatheria</taxon>
        <taxon>Carnivora</taxon>
        <taxon>Feliformia</taxon>
        <taxon>Herpestidae</taxon>
        <taxon>Suricata</taxon>
    </lineage>
</organism>
<proteinExistence type="inferred from homology"/>
<evidence type="ECO:0000256" key="7">
    <source>
        <dbReference type="ARBA" id="ARBA00023145"/>
    </source>
</evidence>
<evidence type="ECO:0000256" key="2">
    <source>
        <dbReference type="ARBA" id="ARBA00022670"/>
    </source>
</evidence>
<feature type="domain" description="Caspase family p20" evidence="11">
    <location>
        <begin position="240"/>
        <end position="363"/>
    </location>
</feature>
<dbReference type="Pfam" id="PF00656">
    <property type="entry name" value="Peptidase_C14"/>
    <property type="match status" value="1"/>
</dbReference>
<dbReference type="PROSITE" id="PS01122">
    <property type="entry name" value="CASPASE_CYS"/>
    <property type="match status" value="1"/>
</dbReference>
<comment type="similarity">
    <text evidence="1 8">Belongs to the peptidase C14A family.</text>
</comment>
<keyword evidence="6" id="KW-0788">Thiol protease</keyword>
<evidence type="ECO:0000256" key="3">
    <source>
        <dbReference type="ARBA" id="ARBA00022703"/>
    </source>
</evidence>
<dbReference type="PANTHER" id="PTHR48169">
    <property type="entry name" value="DED DOMAIN-CONTAINING PROTEIN"/>
    <property type="match status" value="1"/>
</dbReference>
<evidence type="ECO:0000259" key="11">
    <source>
        <dbReference type="PROSITE" id="PS50208"/>
    </source>
</evidence>
<dbReference type="InterPro" id="IPR001309">
    <property type="entry name" value="Pept_C14_p20"/>
</dbReference>
<dbReference type="GO" id="GO:0006915">
    <property type="term" value="P:apoptotic process"/>
    <property type="evidence" value="ECO:0007669"/>
    <property type="project" value="UniProtKB-KW"/>
</dbReference>
<dbReference type="InterPro" id="IPR035701">
    <property type="entry name" value="CASP10_DED2"/>
</dbReference>
<dbReference type="Ensembl" id="ENSSSUT00005007605.1">
    <property type="protein sequence ID" value="ENSSSUP00005006589.1"/>
    <property type="gene ID" value="ENSSSUG00005004266.1"/>
</dbReference>
<dbReference type="PROSITE" id="PS01121">
    <property type="entry name" value="CASPASE_HIS"/>
    <property type="match status" value="1"/>
</dbReference>
<feature type="domain" description="DED" evidence="9">
    <location>
        <begin position="114"/>
        <end position="187"/>
    </location>
</feature>
<dbReference type="FunFam" id="1.10.533.10:FF:000038">
    <property type="entry name" value="Caspase 10"/>
    <property type="match status" value="1"/>
</dbReference>
<dbReference type="InterPro" id="IPR011600">
    <property type="entry name" value="Pept_C14_caspase"/>
</dbReference>
<keyword evidence="13" id="KW-1185">Reference proteome</keyword>
<dbReference type="InterPro" id="IPR015917">
    <property type="entry name" value="Pept_C14A"/>
</dbReference>
<dbReference type="Proteomes" id="UP000472268">
    <property type="component" value="Chromosome 3"/>
</dbReference>
<dbReference type="PROSITE" id="PS50207">
    <property type="entry name" value="CASPASE_P10"/>
    <property type="match status" value="1"/>
</dbReference>
<evidence type="ECO:0000259" key="10">
    <source>
        <dbReference type="PROSITE" id="PS50207"/>
    </source>
</evidence>
<evidence type="ECO:0000256" key="5">
    <source>
        <dbReference type="ARBA" id="ARBA00022801"/>
    </source>
</evidence>
<dbReference type="CTD" id="843"/>
<accession>A0A673TC63</accession>
<dbReference type="PRINTS" id="PR00376">
    <property type="entry name" value="IL1BCENZYME"/>
</dbReference>
<dbReference type="SMART" id="SM00031">
    <property type="entry name" value="DED"/>
    <property type="match status" value="2"/>
</dbReference>
<dbReference type="PANTHER" id="PTHR48169:SF7">
    <property type="entry name" value="CASPASE 10"/>
    <property type="match status" value="1"/>
</dbReference>
<name>A0A673TC63_SURSU</name>
<dbReference type="PROSITE" id="PS50208">
    <property type="entry name" value="CASPASE_P20"/>
    <property type="match status" value="1"/>
</dbReference>
<dbReference type="OMA" id="CRDCISH"/>
<evidence type="ECO:0000313" key="13">
    <source>
        <dbReference type="Proteomes" id="UP000472268"/>
    </source>
</evidence>
<dbReference type="InterPro" id="IPR011029">
    <property type="entry name" value="DEATH-like_dom_sf"/>
</dbReference>
<dbReference type="CDD" id="cd08814">
    <property type="entry name" value="DED_Caspase_10_r2"/>
    <property type="match status" value="1"/>
</dbReference>
<sequence>MTSQGQSVKLHLDDNFQVNFRERLLIIDSKLETQDVEGLKFLCRDWISDKKLEKYSSASDIFDHLVAAELLSKEDPFFLAELLYILKQNLLLRYLHQSREQVESLLPTRRRVSLFRNLLYELSEGISSENLKDMVFLTRELIPKTQMTSLSFLAYLEKQALIDEDNLVLLEDLCRKVVPNLTRKIEKYKREKASQVGTCPVDKETESLHHGEKELFSCSDVKQFSEALPEATLYRMDRKHRGHCVVVNNHIFTKLQKRPGTDRDAECLERVFQWLGFNVHIYNNVTKGHLDEILKKYKSHPDHADGDCFVFCILTHGKFGAVYSSDGVLISIREIMSHFTAQQCPGLAHKPKLFFIQACQGEEIQPSVYIEADALNSEHAPPAPSLQDSIPSDADFLLGLATIPGYVCFRHVEEGSWYIQSLCNNLKKLVPRHEDILSILTAVNHDVSLQANKNGTMRQMPQPAYTLRKKLIFPMPQKPLLY</sequence>
<dbReference type="Ensembl" id="ENSSSUT00005007599.1">
    <property type="protein sequence ID" value="ENSSSUP00005006583.1"/>
    <property type="gene ID" value="ENSSSUG00005004266.1"/>
</dbReference>
<evidence type="ECO:0000256" key="1">
    <source>
        <dbReference type="ARBA" id="ARBA00010134"/>
    </source>
</evidence>
<keyword evidence="4" id="KW-0677">Repeat</keyword>
<dbReference type="InterPro" id="IPR002138">
    <property type="entry name" value="Pept_C14_p10"/>
</dbReference>
<evidence type="ECO:0000256" key="6">
    <source>
        <dbReference type="ARBA" id="ARBA00022807"/>
    </source>
</evidence>
<keyword evidence="3" id="KW-0053">Apoptosis</keyword>
<evidence type="ECO:0000259" key="9">
    <source>
        <dbReference type="PROSITE" id="PS50168"/>
    </source>
</evidence>
<evidence type="ECO:0000313" key="12">
    <source>
        <dbReference type="Ensembl" id="ENSSSUP00005006589.1"/>
    </source>
</evidence>
<keyword evidence="5" id="KW-0378">Hydrolase</keyword>
<evidence type="ECO:0000256" key="4">
    <source>
        <dbReference type="ARBA" id="ARBA00022737"/>
    </source>
</evidence>
<dbReference type="FunFam" id="1.10.533.10:FF:000070">
    <property type="entry name" value="Caspase 10"/>
    <property type="match status" value="1"/>
</dbReference>
<dbReference type="GO" id="GO:0051604">
    <property type="term" value="P:protein maturation"/>
    <property type="evidence" value="ECO:0007669"/>
    <property type="project" value="UniProtKB-ARBA"/>
</dbReference>
<dbReference type="InterPro" id="IPR001875">
    <property type="entry name" value="DED_dom"/>
</dbReference>
<feature type="domain" description="DED" evidence="9">
    <location>
        <begin position="19"/>
        <end position="97"/>
    </location>
</feature>
<dbReference type="CDD" id="cd00032">
    <property type="entry name" value="CASc"/>
    <property type="match status" value="1"/>
</dbReference>
<dbReference type="Gene3D" id="3.40.50.1460">
    <property type="match status" value="1"/>
</dbReference>
<dbReference type="GO" id="GO:0006508">
    <property type="term" value="P:proteolysis"/>
    <property type="evidence" value="ECO:0007669"/>
    <property type="project" value="UniProtKB-KW"/>
</dbReference>
<dbReference type="Gene3D" id="1.10.533.10">
    <property type="entry name" value="Death Domain, Fas"/>
    <property type="match status" value="2"/>
</dbReference>
<dbReference type="SMART" id="SM00115">
    <property type="entry name" value="CASc"/>
    <property type="match status" value="1"/>
</dbReference>
<dbReference type="RefSeq" id="XP_029789945.1">
    <property type="nucleotide sequence ID" value="XM_029934085.1"/>
</dbReference>
<dbReference type="InterPro" id="IPR016129">
    <property type="entry name" value="Caspase_his_AS"/>
</dbReference>
<reference evidence="12" key="2">
    <citation type="submission" date="2025-05" db="UniProtKB">
        <authorList>
            <consortium name="Ensembl"/>
        </authorList>
    </citation>
    <scope>IDENTIFICATION</scope>
</reference>
<dbReference type="GeneID" id="115287540"/>
<dbReference type="SUPFAM" id="SSF47986">
    <property type="entry name" value="DEATH domain"/>
    <property type="match status" value="2"/>
</dbReference>
<dbReference type="FunFam" id="3.40.50.1460:FF:000014">
    <property type="entry name" value="Caspase 10, apoptosis-related cysteine peptidase"/>
    <property type="match status" value="1"/>
</dbReference>
<dbReference type="AlphaFoldDB" id="A0A673TC63"/>
<reference evidence="12 13" key="1">
    <citation type="submission" date="2019-05" db="EMBL/GenBank/DDBJ databases">
        <title>A Chromosome-scale Meerkat (S. suricatta) Genome Assembly.</title>
        <authorList>
            <person name="Dudchenko O."/>
            <person name="Lieberman Aiden E."/>
            <person name="Tung J."/>
            <person name="Barreiro L.B."/>
            <person name="Clutton-Brock T.H."/>
        </authorList>
    </citation>
    <scope>NUCLEOTIDE SEQUENCE [LARGE SCALE GENOMIC DNA]</scope>
</reference>
<evidence type="ECO:0000256" key="8">
    <source>
        <dbReference type="RuleBase" id="RU003971"/>
    </source>
</evidence>
<dbReference type="GO" id="GO:0004197">
    <property type="term" value="F:cysteine-type endopeptidase activity"/>
    <property type="evidence" value="ECO:0007669"/>
    <property type="project" value="InterPro"/>
</dbReference>
<keyword evidence="7" id="KW-0865">Zymogen</keyword>
<protein>
    <submittedName>
        <fullName evidence="12">Caspase 10</fullName>
    </submittedName>
</protein>
<dbReference type="InterPro" id="IPR033139">
    <property type="entry name" value="Caspase_cys_AS"/>
</dbReference>
<gene>
    <name evidence="12" type="primary">CASP10</name>
</gene>
<dbReference type="GO" id="GO:0005737">
    <property type="term" value="C:cytoplasm"/>
    <property type="evidence" value="ECO:0007669"/>
    <property type="project" value="UniProtKB-ARBA"/>
</dbReference>
<dbReference type="InterPro" id="IPR029030">
    <property type="entry name" value="Caspase-like_dom_sf"/>
</dbReference>
<dbReference type="SUPFAM" id="SSF52129">
    <property type="entry name" value="Caspase-like"/>
    <property type="match status" value="1"/>
</dbReference>
<feature type="domain" description="Caspase family p10" evidence="10">
    <location>
        <begin position="390"/>
        <end position="475"/>
    </location>
</feature>
<keyword evidence="2" id="KW-0645">Protease</keyword>
<dbReference type="PROSITE" id="PS50168">
    <property type="entry name" value="DED"/>
    <property type="match status" value="2"/>
</dbReference>
<dbReference type="OrthoDB" id="6114029at2759"/>
<dbReference type="GO" id="GO:0042981">
    <property type="term" value="P:regulation of apoptotic process"/>
    <property type="evidence" value="ECO:0007669"/>
    <property type="project" value="InterPro"/>
</dbReference>